<dbReference type="SUPFAM" id="SSF52922">
    <property type="entry name" value="TK C-terminal domain-like"/>
    <property type="match status" value="1"/>
</dbReference>
<comment type="catalytic activity">
    <reaction evidence="13 14">
        <text>indole-3-pyruvate + 2 oxidized [2Fe-2S]-[ferredoxin] + CoA = (indol-3-yl)acetyl-CoA + 2 reduced [2Fe-2S]-[ferredoxin] + CO2 + H(+)</text>
        <dbReference type="Rhea" id="RHEA:12645"/>
        <dbReference type="Rhea" id="RHEA-COMP:10000"/>
        <dbReference type="Rhea" id="RHEA-COMP:10001"/>
        <dbReference type="ChEBI" id="CHEBI:15378"/>
        <dbReference type="ChEBI" id="CHEBI:16526"/>
        <dbReference type="ChEBI" id="CHEBI:17640"/>
        <dbReference type="ChEBI" id="CHEBI:33737"/>
        <dbReference type="ChEBI" id="CHEBI:33738"/>
        <dbReference type="ChEBI" id="CHEBI:57271"/>
        <dbReference type="ChEBI" id="CHEBI:57287"/>
        <dbReference type="EC" id="1.2.7.8"/>
    </reaction>
</comment>
<dbReference type="SUPFAM" id="SSF52518">
    <property type="entry name" value="Thiamin diphosphate-binding fold (THDP-binding)"/>
    <property type="match status" value="2"/>
</dbReference>
<evidence type="ECO:0000256" key="1">
    <source>
        <dbReference type="ARBA" id="ARBA00002995"/>
    </source>
</evidence>
<dbReference type="AlphaFoldDB" id="A0AAU8H4Z5"/>
<keyword evidence="6 14" id="KW-0004">4Fe-4S</keyword>
<dbReference type="FunFam" id="3.40.50.970:FF:000039">
    <property type="entry name" value="Indolepyruvate oxidoreductase subunit IorA"/>
    <property type="match status" value="1"/>
</dbReference>
<feature type="binding site" evidence="15">
    <location>
        <position position="555"/>
    </location>
    <ligand>
        <name>[4Fe-4S] cluster</name>
        <dbReference type="ChEBI" id="CHEBI:49883"/>
        <label>1</label>
    </ligand>
</feature>
<feature type="domain" description="4Fe-4S ferredoxin-type" evidence="16">
    <location>
        <begin position="540"/>
        <end position="569"/>
    </location>
</feature>
<dbReference type="KEGG" id="tob:V4D31_00090"/>
<sequence length="605" mass="67083">MLKQYLSGNEAIAYGLIHAGVRFITGYPGTPSSEIIPTAQNIVKEKSLNAFVDWAVNEKVAYEVAYGACLANIKSAVTMKQVGLNVAMDPFMNSAYVGTVAGFVVISVDDPGPHASQTEQDSRFMAMAAKIPVLDPSTVEEAYDFAKKAIELSEKYSIPVMLRSTTRISHGRAVVQIEEEVVGLDLNPVFKTSKEWSKNLSRFAATPKQRLELHRILNKKIDEIAERNKPQLFFSGDILILSSGAVFAYLYELIEEYGLNDKVTLAKFDIPYPLSKEMINFNRNFNRIVTVEESYPLIELQLDTEGRRNGIVPKQGELTPEVCEEILEKFGLIKRRKTFTVPPLKRPSLCPGCAHRAALFAVKKVFGKKAIYAGDIGCYTLALNFGVTDTVLNMGASISFGFAFRKAFELGQKEQDVVSIIGDSTFFHSGIPPLIDAVHYRVPFLVVILDNQTVAMTGNQKTLSDEFSSSGEPVMPIVIENLVKAIGVNFVHVVDPYDFDISIKTLKEAKKVLKKKEPAVIVFRHPCINTKEGLSANPKYNVQISKELCKGCRICTVEFECPAIIFNEDEGRAEIDKILCIGCGCCIHVCPAKAIVYFKGWNELQ</sequence>
<dbReference type="InterPro" id="IPR045025">
    <property type="entry name" value="HACL1-like"/>
</dbReference>
<gene>
    <name evidence="17" type="ORF">V4D31_00090</name>
</gene>
<keyword evidence="10 14" id="KW-0408">Iron</keyword>
<dbReference type="CDD" id="cd02008">
    <property type="entry name" value="TPP_IOR_alpha"/>
    <property type="match status" value="1"/>
</dbReference>
<evidence type="ECO:0000256" key="13">
    <source>
        <dbReference type="ARBA" id="ARBA00048332"/>
    </source>
</evidence>
<protein>
    <recommendedName>
        <fullName evidence="4 14">Indolepyruvate oxidoreductase subunit IorA</fullName>
        <shortName evidence="14">IOR</shortName>
        <ecNumber evidence="3 14">1.2.7.8</ecNumber>
    </recommendedName>
    <alternativeName>
        <fullName evidence="12 14">Indolepyruvate ferredoxin oxidoreductase subunit alpha</fullName>
    </alternativeName>
</protein>
<name>A0AAU8H4Z5_9BACT</name>
<keyword evidence="11 14" id="KW-0411">Iron-sulfur</keyword>
<evidence type="ECO:0000256" key="11">
    <source>
        <dbReference type="ARBA" id="ARBA00023014"/>
    </source>
</evidence>
<dbReference type="EMBL" id="CP144374">
    <property type="protein sequence ID" value="XCH48569.1"/>
    <property type="molecule type" value="Genomic_DNA"/>
</dbReference>
<evidence type="ECO:0000256" key="12">
    <source>
        <dbReference type="ARBA" id="ARBA00030514"/>
    </source>
</evidence>
<dbReference type="InterPro" id="IPR017896">
    <property type="entry name" value="4Fe4S_Fe-S-bd"/>
</dbReference>
<dbReference type="PIRSF" id="PIRSF006439">
    <property type="entry name" value="Indolepyruvate_ferr_oxidored"/>
    <property type="match status" value="1"/>
</dbReference>
<reference evidence="17" key="1">
    <citation type="submission" date="2024-01" db="EMBL/GenBank/DDBJ databases">
        <title>The first autotrophic representatives of the genus Thermodesulfovibrio.</title>
        <authorList>
            <person name="Maltseva A.I."/>
            <person name="Elcheninov A.G."/>
            <person name="Kublanov I.V."/>
            <person name="Lebedinsky A.V."/>
            <person name="Frolov E.N."/>
        </authorList>
    </citation>
    <scope>NUCLEOTIDE SEQUENCE</scope>
    <source>
        <strain evidence="17">3462-1</strain>
    </source>
</reference>
<accession>A0AAU8H4Z5</accession>
<dbReference type="EC" id="1.2.7.8" evidence="3 14"/>
<comment type="function">
    <text evidence="1 14">Catalyzes the ferredoxin-dependent oxidative decarboxylation of arylpyruvates.</text>
</comment>
<keyword evidence="8 14" id="KW-0249">Electron transport</keyword>
<evidence type="ECO:0000256" key="8">
    <source>
        <dbReference type="ARBA" id="ARBA00022982"/>
    </source>
</evidence>
<dbReference type="SUPFAM" id="SSF54862">
    <property type="entry name" value="4Fe-4S ferredoxins"/>
    <property type="match status" value="1"/>
</dbReference>
<dbReference type="FunFam" id="3.40.50.970:FF:000116">
    <property type="entry name" value="Indolepyruvate oxidoreductase subunit IorA"/>
    <property type="match status" value="1"/>
</dbReference>
<dbReference type="GO" id="GO:0030976">
    <property type="term" value="F:thiamine pyrophosphate binding"/>
    <property type="evidence" value="ECO:0007669"/>
    <property type="project" value="InterPro"/>
</dbReference>
<dbReference type="CDD" id="cd07034">
    <property type="entry name" value="TPP_PYR_PFOR_IOR-alpha_like"/>
    <property type="match status" value="1"/>
</dbReference>
<dbReference type="InterPro" id="IPR029061">
    <property type="entry name" value="THDP-binding"/>
</dbReference>
<proteinExistence type="predicted"/>
<evidence type="ECO:0000256" key="10">
    <source>
        <dbReference type="ARBA" id="ARBA00023004"/>
    </source>
</evidence>
<feature type="binding site" evidence="15">
    <location>
        <position position="549"/>
    </location>
    <ligand>
        <name>[4Fe-4S] cluster</name>
        <dbReference type="ChEBI" id="CHEBI:49883"/>
        <label>1</label>
    </ligand>
</feature>
<feature type="binding site" evidence="15">
    <location>
        <position position="552"/>
    </location>
    <ligand>
        <name>[4Fe-4S] cluster</name>
        <dbReference type="ChEBI" id="CHEBI:49883"/>
        <label>1</label>
    </ligand>
</feature>
<evidence type="ECO:0000256" key="3">
    <source>
        <dbReference type="ARBA" id="ARBA00012812"/>
    </source>
</evidence>
<comment type="subunit">
    <text evidence="2">Heterodimer of the IorA and IorB subunits.</text>
</comment>
<dbReference type="Gene3D" id="3.30.70.20">
    <property type="match status" value="1"/>
</dbReference>
<keyword evidence="9 14" id="KW-0560">Oxidoreductase</keyword>
<evidence type="ECO:0000259" key="16">
    <source>
        <dbReference type="PROSITE" id="PS51379"/>
    </source>
</evidence>
<evidence type="ECO:0000256" key="6">
    <source>
        <dbReference type="ARBA" id="ARBA00022485"/>
    </source>
</evidence>
<evidence type="ECO:0000256" key="2">
    <source>
        <dbReference type="ARBA" id="ARBA00011238"/>
    </source>
</evidence>
<evidence type="ECO:0000256" key="15">
    <source>
        <dbReference type="PIRSR" id="PIRSR006439-50"/>
    </source>
</evidence>
<comment type="cofactor">
    <cofactor evidence="14 15">
        <name>[4Fe-4S] cluster</name>
        <dbReference type="ChEBI" id="CHEBI:49883"/>
    </cofactor>
    <text evidence="14 15">Binds 2 [4Fe-4S] clusters. In this family the first cluster has a non-standard and varying [4Fe-4S] binding motif CX(2)CX(2)CX(4-5)CP.</text>
</comment>
<evidence type="ECO:0000256" key="9">
    <source>
        <dbReference type="ARBA" id="ARBA00023002"/>
    </source>
</evidence>
<keyword evidence="5 14" id="KW-0813">Transport</keyword>
<feature type="binding site" evidence="15">
    <location>
        <position position="561"/>
    </location>
    <ligand>
        <name>[4Fe-4S] cluster</name>
        <dbReference type="ChEBI" id="CHEBI:49883"/>
        <label>2</label>
    </ligand>
</feature>
<evidence type="ECO:0000256" key="14">
    <source>
        <dbReference type="PIRNR" id="PIRNR006439"/>
    </source>
</evidence>
<evidence type="ECO:0000256" key="4">
    <source>
        <dbReference type="ARBA" id="ARBA00017710"/>
    </source>
</evidence>
<dbReference type="InterPro" id="IPR011766">
    <property type="entry name" value="TPP_enzyme_TPP-bd"/>
</dbReference>
<dbReference type="PANTHER" id="PTHR43710">
    <property type="entry name" value="2-HYDROXYACYL-COA LYASE"/>
    <property type="match status" value="1"/>
</dbReference>
<feature type="binding site" evidence="15">
    <location>
        <position position="583"/>
    </location>
    <ligand>
        <name>[4Fe-4S] cluster</name>
        <dbReference type="ChEBI" id="CHEBI:49883"/>
        <label>2</label>
    </ligand>
</feature>
<dbReference type="GO" id="GO:0043805">
    <property type="term" value="F:indolepyruvate ferredoxin oxidoreductase activity"/>
    <property type="evidence" value="ECO:0007669"/>
    <property type="project" value="UniProtKB-UniRule"/>
</dbReference>
<feature type="binding site" evidence="15">
    <location>
        <position position="580"/>
    </location>
    <ligand>
        <name>[4Fe-4S] cluster</name>
        <dbReference type="ChEBI" id="CHEBI:49883"/>
        <label>2</label>
    </ligand>
</feature>
<feature type="binding site" evidence="15">
    <location>
        <position position="590"/>
    </location>
    <ligand>
        <name>[4Fe-4S] cluster</name>
        <dbReference type="ChEBI" id="CHEBI:49883"/>
        <label>1</label>
    </ligand>
</feature>
<dbReference type="InterPro" id="IPR002880">
    <property type="entry name" value="Pyrv_Fd/Flavodoxin_OxRdtase_N"/>
</dbReference>
<dbReference type="PROSITE" id="PS00198">
    <property type="entry name" value="4FE4S_FER_1"/>
    <property type="match status" value="1"/>
</dbReference>
<evidence type="ECO:0000313" key="17">
    <source>
        <dbReference type="EMBL" id="XCH48569.1"/>
    </source>
</evidence>
<dbReference type="RefSeq" id="WP_353686210.1">
    <property type="nucleotide sequence ID" value="NZ_CP144374.1"/>
</dbReference>
<feature type="domain" description="4Fe-4S ferredoxin-type" evidence="16">
    <location>
        <begin position="571"/>
        <end position="600"/>
    </location>
</feature>
<dbReference type="PANTHER" id="PTHR43710:SF7">
    <property type="entry name" value="INDOLEPYRUVATE OXIDOREDUCTASE SUBUNIT IORA"/>
    <property type="match status" value="1"/>
</dbReference>
<dbReference type="InterPro" id="IPR017721">
    <property type="entry name" value="IorA"/>
</dbReference>
<dbReference type="GO" id="GO:0046872">
    <property type="term" value="F:metal ion binding"/>
    <property type="evidence" value="ECO:0007669"/>
    <property type="project" value="UniProtKB-UniRule"/>
</dbReference>
<dbReference type="Gene3D" id="3.40.50.970">
    <property type="match status" value="2"/>
</dbReference>
<keyword evidence="7 14" id="KW-0479">Metal-binding</keyword>
<feature type="binding site" evidence="15">
    <location>
        <position position="586"/>
    </location>
    <ligand>
        <name>[4Fe-4S] cluster</name>
        <dbReference type="ChEBI" id="CHEBI:49883"/>
        <label>2</label>
    </ligand>
</feature>
<dbReference type="GO" id="GO:0044281">
    <property type="term" value="P:small molecule metabolic process"/>
    <property type="evidence" value="ECO:0007669"/>
    <property type="project" value="UniProtKB-ARBA"/>
</dbReference>
<dbReference type="Pfam" id="PF01855">
    <property type="entry name" value="POR_N"/>
    <property type="match status" value="1"/>
</dbReference>
<dbReference type="PROSITE" id="PS51379">
    <property type="entry name" value="4FE4S_FER_2"/>
    <property type="match status" value="2"/>
</dbReference>
<dbReference type="GO" id="GO:0051539">
    <property type="term" value="F:4 iron, 4 sulfur cluster binding"/>
    <property type="evidence" value="ECO:0007669"/>
    <property type="project" value="UniProtKB-UniRule"/>
</dbReference>
<dbReference type="Pfam" id="PF02775">
    <property type="entry name" value="TPP_enzyme_C"/>
    <property type="match status" value="1"/>
</dbReference>
<dbReference type="InterPro" id="IPR009014">
    <property type="entry name" value="Transketo_C/PFOR_II"/>
</dbReference>
<evidence type="ECO:0000256" key="5">
    <source>
        <dbReference type="ARBA" id="ARBA00022448"/>
    </source>
</evidence>
<evidence type="ECO:0000256" key="7">
    <source>
        <dbReference type="ARBA" id="ARBA00022723"/>
    </source>
</evidence>
<organism evidence="17">
    <name type="scientific">Thermodesulfovibrio obliviosus</name>
    <dbReference type="NCBI Taxonomy" id="3118332"/>
    <lineage>
        <taxon>Bacteria</taxon>
        <taxon>Pseudomonadati</taxon>
        <taxon>Nitrospirota</taxon>
        <taxon>Thermodesulfovibrionia</taxon>
        <taxon>Thermodesulfovibrionales</taxon>
        <taxon>Thermodesulfovibrionaceae</taxon>
        <taxon>Thermodesulfovibrio</taxon>
    </lineage>
</organism>
<dbReference type="InterPro" id="IPR017900">
    <property type="entry name" value="4Fe4S_Fe_S_CS"/>
</dbReference>